<sequence>MSKKEESQSSVLSNHDDRDLSAIEWGIANQVIFQSLNSITLKDFPQFIKTMVYHVAKSYKLSKYLTFNIVSTIGWRERDKFYQPYQIWLLSEIEDHQVNQALVPQEEINRVLSSFDIKQYAINCGAQLKQVAVEEVRQSNLLRLTDGRRIFVTHMASSNQPTSDQQKQAEELLATMATDTSQLDIPFMVAQEIEELSNLLCLEEDNSYSN</sequence>
<name>A0AAW1VCK2_RUBAR</name>
<dbReference type="Proteomes" id="UP001457282">
    <property type="component" value="Unassembled WGS sequence"/>
</dbReference>
<accession>A0AAW1VCK2</accession>
<keyword evidence="2" id="KW-1185">Reference proteome</keyword>
<protein>
    <submittedName>
        <fullName evidence="1">Uncharacterized protein</fullName>
    </submittedName>
</protein>
<proteinExistence type="predicted"/>
<dbReference type="AlphaFoldDB" id="A0AAW1VCK2"/>
<comment type="caution">
    <text evidence="1">The sequence shown here is derived from an EMBL/GenBank/DDBJ whole genome shotgun (WGS) entry which is preliminary data.</text>
</comment>
<evidence type="ECO:0000313" key="1">
    <source>
        <dbReference type="EMBL" id="KAK9900952.1"/>
    </source>
</evidence>
<dbReference type="EMBL" id="JBEDUW010000348">
    <property type="protein sequence ID" value="KAK9900952.1"/>
    <property type="molecule type" value="Genomic_DNA"/>
</dbReference>
<organism evidence="1 2">
    <name type="scientific">Rubus argutus</name>
    <name type="common">Southern blackberry</name>
    <dbReference type="NCBI Taxonomy" id="59490"/>
    <lineage>
        <taxon>Eukaryota</taxon>
        <taxon>Viridiplantae</taxon>
        <taxon>Streptophyta</taxon>
        <taxon>Embryophyta</taxon>
        <taxon>Tracheophyta</taxon>
        <taxon>Spermatophyta</taxon>
        <taxon>Magnoliopsida</taxon>
        <taxon>eudicotyledons</taxon>
        <taxon>Gunneridae</taxon>
        <taxon>Pentapetalae</taxon>
        <taxon>rosids</taxon>
        <taxon>fabids</taxon>
        <taxon>Rosales</taxon>
        <taxon>Rosaceae</taxon>
        <taxon>Rosoideae</taxon>
        <taxon>Rosoideae incertae sedis</taxon>
        <taxon>Rubus</taxon>
    </lineage>
</organism>
<gene>
    <name evidence="1" type="ORF">M0R45_002352</name>
</gene>
<evidence type="ECO:0000313" key="2">
    <source>
        <dbReference type="Proteomes" id="UP001457282"/>
    </source>
</evidence>
<reference evidence="1 2" key="1">
    <citation type="journal article" date="2023" name="G3 (Bethesda)">
        <title>A chromosome-length genome assembly and annotation of blackberry (Rubus argutus, cv. 'Hillquist').</title>
        <authorList>
            <person name="Bruna T."/>
            <person name="Aryal R."/>
            <person name="Dudchenko O."/>
            <person name="Sargent D.J."/>
            <person name="Mead D."/>
            <person name="Buti M."/>
            <person name="Cavallini A."/>
            <person name="Hytonen T."/>
            <person name="Andres J."/>
            <person name="Pham M."/>
            <person name="Weisz D."/>
            <person name="Mascagni F."/>
            <person name="Usai G."/>
            <person name="Natali L."/>
            <person name="Bassil N."/>
            <person name="Fernandez G.E."/>
            <person name="Lomsadze A."/>
            <person name="Armour M."/>
            <person name="Olukolu B."/>
            <person name="Poorten T."/>
            <person name="Britton C."/>
            <person name="Davik J."/>
            <person name="Ashrafi H."/>
            <person name="Aiden E.L."/>
            <person name="Borodovsky M."/>
            <person name="Worthington M."/>
        </authorList>
    </citation>
    <scope>NUCLEOTIDE SEQUENCE [LARGE SCALE GENOMIC DNA]</scope>
    <source>
        <strain evidence="1">PI 553951</strain>
    </source>
</reference>